<dbReference type="EMBL" id="JBCGBO010000005">
    <property type="protein sequence ID" value="KAK9198712.1"/>
    <property type="molecule type" value="Genomic_DNA"/>
</dbReference>
<evidence type="ECO:0000313" key="5">
    <source>
        <dbReference type="Proteomes" id="UP001428341"/>
    </source>
</evidence>
<keyword evidence="3" id="KW-0808">Transferase</keyword>
<dbReference type="Gene3D" id="3.40.50.2000">
    <property type="entry name" value="Glycogen Phosphorylase B"/>
    <property type="match status" value="3"/>
</dbReference>
<accession>A0AAP0QPJ4</accession>
<dbReference type="GO" id="GO:0080044">
    <property type="term" value="F:quercetin 7-O-glucosyltransferase activity"/>
    <property type="evidence" value="ECO:0007669"/>
    <property type="project" value="TreeGrafter"/>
</dbReference>
<evidence type="ECO:0000313" key="4">
    <source>
        <dbReference type="EMBL" id="KAK9198712.1"/>
    </source>
</evidence>
<dbReference type="CDD" id="cd03784">
    <property type="entry name" value="GT1_Gtf-like"/>
    <property type="match status" value="1"/>
</dbReference>
<reference evidence="4 5" key="1">
    <citation type="submission" date="2024-05" db="EMBL/GenBank/DDBJ databases">
        <title>Haplotype-resolved chromosome-level genome assembly of Huyou (Citrus changshanensis).</title>
        <authorList>
            <person name="Miao C."/>
            <person name="Chen W."/>
            <person name="Wu Y."/>
            <person name="Wang L."/>
            <person name="Zhao S."/>
            <person name="Grierson D."/>
            <person name="Xu C."/>
            <person name="Chen K."/>
        </authorList>
    </citation>
    <scope>NUCLEOTIDE SEQUENCE [LARGE SCALE GENOMIC DNA]</scope>
    <source>
        <strain evidence="4">01-14</strain>
        <tissue evidence="4">Leaf</tissue>
    </source>
</reference>
<dbReference type="FunFam" id="3.40.50.2000:FF:000056">
    <property type="entry name" value="Glycosyltransferase"/>
    <property type="match status" value="1"/>
</dbReference>
<dbReference type="AlphaFoldDB" id="A0AAP0QPJ4"/>
<keyword evidence="2" id="KW-0328">Glycosyltransferase</keyword>
<comment type="similarity">
    <text evidence="1">Belongs to the UDP-glycosyltransferase family.</text>
</comment>
<dbReference type="Proteomes" id="UP001428341">
    <property type="component" value="Unassembled WGS sequence"/>
</dbReference>
<keyword evidence="5" id="KW-1185">Reference proteome</keyword>
<dbReference type="PANTHER" id="PTHR11926">
    <property type="entry name" value="GLUCOSYL/GLUCURONOSYL TRANSFERASES"/>
    <property type="match status" value="1"/>
</dbReference>
<dbReference type="SUPFAM" id="SSF53756">
    <property type="entry name" value="UDP-Glycosyltransferase/glycogen phosphorylase"/>
    <property type="match status" value="1"/>
</dbReference>
<evidence type="ECO:0000256" key="1">
    <source>
        <dbReference type="ARBA" id="ARBA00009995"/>
    </source>
</evidence>
<organism evidence="4 5">
    <name type="scientific">Citrus x changshan-huyou</name>
    <dbReference type="NCBI Taxonomy" id="2935761"/>
    <lineage>
        <taxon>Eukaryota</taxon>
        <taxon>Viridiplantae</taxon>
        <taxon>Streptophyta</taxon>
        <taxon>Embryophyta</taxon>
        <taxon>Tracheophyta</taxon>
        <taxon>Spermatophyta</taxon>
        <taxon>Magnoliopsida</taxon>
        <taxon>eudicotyledons</taxon>
        <taxon>Gunneridae</taxon>
        <taxon>Pentapetalae</taxon>
        <taxon>rosids</taxon>
        <taxon>malvids</taxon>
        <taxon>Sapindales</taxon>
        <taxon>Rutaceae</taxon>
        <taxon>Aurantioideae</taxon>
        <taxon>Citrus</taxon>
    </lineage>
</organism>
<sequence>MCRGKQLAPAYIDDDGQEASSCSCNCKPCTRPCRAADEALTVDCSSGNQGHIFECSFHTCSSLGNCVIRKWQNTRLDFVSIPDGVDPQDGREERIQLSESMQRVMPSHLENLIMKINSSEDDQMATCFIAHATIAWALDTAKKMGVKMAMFWPSAVAAFALSLIDAKITDHNGVPLKSGMIKISPKLPAMSTDEFIWSVPGDPIRRKILFGYISCAKKTLKICNWLLCSSFYELEPLACDSIPNVLPIALQFSVGVKFEEVALGLELAGRPFLWVVRPNLLDGSVIKYPDGFLERVPNQGMIIEWAPQEQVLAHRAVACFLSHCGWNSTIEGLSSAVPFLCWPYFADQFLISSYICDFWKVGLGLKQEANGNISRHEIKRNLDQLLSDSGIRENGLQIKEMAGKSLIERESSRKNFEIFIDQLKCII</sequence>
<name>A0AAP0QPJ4_9ROSI</name>
<dbReference type="PANTHER" id="PTHR11926:SF1412">
    <property type="entry name" value="UDP-GLYCOSYLTRANSFERASE 83A1-LIKE"/>
    <property type="match status" value="1"/>
</dbReference>
<gene>
    <name evidence="4" type="ORF">WN944_013898</name>
</gene>
<proteinExistence type="inferred from homology"/>
<dbReference type="InterPro" id="IPR002213">
    <property type="entry name" value="UDP_glucos_trans"/>
</dbReference>
<dbReference type="GO" id="GO:0080043">
    <property type="term" value="F:quercetin 3-O-glucosyltransferase activity"/>
    <property type="evidence" value="ECO:0007669"/>
    <property type="project" value="TreeGrafter"/>
</dbReference>
<dbReference type="Pfam" id="PF00201">
    <property type="entry name" value="UDPGT"/>
    <property type="match status" value="1"/>
</dbReference>
<evidence type="ECO:0000256" key="2">
    <source>
        <dbReference type="ARBA" id="ARBA00022676"/>
    </source>
</evidence>
<protein>
    <submittedName>
        <fullName evidence="4">Uncharacterized protein</fullName>
    </submittedName>
</protein>
<comment type="caution">
    <text evidence="4">The sequence shown here is derived from an EMBL/GenBank/DDBJ whole genome shotgun (WGS) entry which is preliminary data.</text>
</comment>
<evidence type="ECO:0000256" key="3">
    <source>
        <dbReference type="ARBA" id="ARBA00022679"/>
    </source>
</evidence>